<feature type="region of interest" description="Disordered" evidence="1">
    <location>
        <begin position="979"/>
        <end position="1114"/>
    </location>
</feature>
<feature type="compositionally biased region" description="Basic and acidic residues" evidence="1">
    <location>
        <begin position="340"/>
        <end position="353"/>
    </location>
</feature>
<feature type="region of interest" description="Disordered" evidence="1">
    <location>
        <begin position="768"/>
        <end position="952"/>
    </location>
</feature>
<dbReference type="STRING" id="94643.A0A2A9M8X1"/>
<feature type="compositionally biased region" description="Acidic residues" evidence="1">
    <location>
        <begin position="1269"/>
        <end position="1279"/>
    </location>
</feature>
<feature type="region of interest" description="Disordered" evidence="1">
    <location>
        <begin position="405"/>
        <end position="581"/>
    </location>
</feature>
<evidence type="ECO:0000256" key="1">
    <source>
        <dbReference type="SAM" id="MobiDB-lite"/>
    </source>
</evidence>
<feature type="compositionally biased region" description="Low complexity" evidence="1">
    <location>
        <begin position="1346"/>
        <end position="1357"/>
    </location>
</feature>
<feature type="region of interest" description="Disordered" evidence="1">
    <location>
        <begin position="1"/>
        <end position="119"/>
    </location>
</feature>
<feature type="compositionally biased region" description="Low complexity" evidence="1">
    <location>
        <begin position="10"/>
        <end position="28"/>
    </location>
</feature>
<name>A0A2A9M8X1_BESBE</name>
<feature type="compositionally biased region" description="Polar residues" evidence="1">
    <location>
        <begin position="593"/>
        <end position="605"/>
    </location>
</feature>
<feature type="compositionally biased region" description="Low complexity" evidence="1">
    <location>
        <begin position="1211"/>
        <end position="1247"/>
    </location>
</feature>
<feature type="region of interest" description="Disordered" evidence="1">
    <location>
        <begin position="1567"/>
        <end position="1595"/>
    </location>
</feature>
<accession>A0A2A9M8X1</accession>
<feature type="compositionally biased region" description="Low complexity" evidence="1">
    <location>
        <begin position="1285"/>
        <end position="1301"/>
    </location>
</feature>
<feature type="region of interest" description="Disordered" evidence="1">
    <location>
        <begin position="2198"/>
        <end position="2259"/>
    </location>
</feature>
<feature type="compositionally biased region" description="Basic and acidic residues" evidence="1">
    <location>
        <begin position="2532"/>
        <end position="2561"/>
    </location>
</feature>
<dbReference type="Proteomes" id="UP000224006">
    <property type="component" value="Chromosome X"/>
</dbReference>
<feature type="compositionally biased region" description="Basic and acidic residues" evidence="1">
    <location>
        <begin position="2058"/>
        <end position="2103"/>
    </location>
</feature>
<feature type="compositionally biased region" description="Low complexity" evidence="1">
    <location>
        <begin position="102"/>
        <end position="115"/>
    </location>
</feature>
<feature type="compositionally biased region" description="Basic and acidic residues" evidence="1">
    <location>
        <begin position="2324"/>
        <end position="2337"/>
    </location>
</feature>
<dbReference type="VEuPathDB" id="ToxoDB:BESB_016640"/>
<feature type="region of interest" description="Disordered" evidence="1">
    <location>
        <begin position="1268"/>
        <end position="1479"/>
    </location>
</feature>
<feature type="compositionally biased region" description="Basic and acidic residues" evidence="1">
    <location>
        <begin position="39"/>
        <end position="48"/>
    </location>
</feature>
<feature type="compositionally biased region" description="Low complexity" evidence="1">
    <location>
        <begin position="232"/>
        <end position="246"/>
    </location>
</feature>
<feature type="region of interest" description="Disordered" evidence="1">
    <location>
        <begin position="1131"/>
        <end position="1171"/>
    </location>
</feature>
<reference evidence="2 3" key="1">
    <citation type="submission" date="2017-09" db="EMBL/GenBank/DDBJ databases">
        <title>Genome sequencing of Besnoitia besnoiti strain Bb-Ger1.</title>
        <authorList>
            <person name="Schares G."/>
            <person name="Venepally P."/>
            <person name="Lorenzi H.A."/>
        </authorList>
    </citation>
    <scope>NUCLEOTIDE SEQUENCE [LARGE SCALE GENOMIC DNA]</scope>
    <source>
        <strain evidence="2 3">Bb-Ger1</strain>
    </source>
</reference>
<feature type="compositionally biased region" description="Basic and acidic residues" evidence="1">
    <location>
        <begin position="793"/>
        <end position="804"/>
    </location>
</feature>
<feature type="compositionally biased region" description="Low complexity" evidence="1">
    <location>
        <begin position="1447"/>
        <end position="1479"/>
    </location>
</feature>
<feature type="region of interest" description="Disordered" evidence="1">
    <location>
        <begin position="2493"/>
        <end position="2578"/>
    </location>
</feature>
<feature type="region of interest" description="Disordered" evidence="1">
    <location>
        <begin position="2276"/>
        <end position="2391"/>
    </location>
</feature>
<feature type="compositionally biased region" description="Low complexity" evidence="1">
    <location>
        <begin position="708"/>
        <end position="722"/>
    </location>
</feature>
<feature type="compositionally biased region" description="Polar residues" evidence="1">
    <location>
        <begin position="819"/>
        <end position="831"/>
    </location>
</feature>
<feature type="compositionally biased region" description="Low complexity" evidence="1">
    <location>
        <begin position="852"/>
        <end position="861"/>
    </location>
</feature>
<dbReference type="GeneID" id="40306725"/>
<feature type="compositionally biased region" description="Low complexity" evidence="1">
    <location>
        <begin position="1070"/>
        <end position="1082"/>
    </location>
</feature>
<organism evidence="2 3">
    <name type="scientific">Besnoitia besnoiti</name>
    <name type="common">Apicomplexan protozoan</name>
    <dbReference type="NCBI Taxonomy" id="94643"/>
    <lineage>
        <taxon>Eukaryota</taxon>
        <taxon>Sar</taxon>
        <taxon>Alveolata</taxon>
        <taxon>Apicomplexa</taxon>
        <taxon>Conoidasida</taxon>
        <taxon>Coccidia</taxon>
        <taxon>Eucoccidiorida</taxon>
        <taxon>Eimeriorina</taxon>
        <taxon>Sarcocystidae</taxon>
        <taxon>Besnoitia</taxon>
    </lineage>
</organism>
<dbReference type="EMBL" id="NWUJ01000011">
    <property type="protein sequence ID" value="PFH32346.1"/>
    <property type="molecule type" value="Genomic_DNA"/>
</dbReference>
<feature type="compositionally biased region" description="Low complexity" evidence="1">
    <location>
        <begin position="303"/>
        <end position="318"/>
    </location>
</feature>
<dbReference type="RefSeq" id="XP_029216355.1">
    <property type="nucleotide sequence ID" value="XM_029360379.1"/>
</dbReference>
<dbReference type="KEGG" id="bbes:BESB_016640"/>
<feature type="compositionally biased region" description="Low complexity" evidence="1">
    <location>
        <begin position="531"/>
        <end position="540"/>
    </location>
</feature>
<feature type="region of interest" description="Disordered" evidence="1">
    <location>
        <begin position="1207"/>
        <end position="1249"/>
    </location>
</feature>
<feature type="compositionally biased region" description="Low complexity" evidence="1">
    <location>
        <begin position="443"/>
        <end position="481"/>
    </location>
</feature>
<feature type="region of interest" description="Disordered" evidence="1">
    <location>
        <begin position="1957"/>
        <end position="2122"/>
    </location>
</feature>
<protein>
    <submittedName>
        <fullName evidence="2">Uncharacterized protein</fullName>
    </submittedName>
</protein>
<dbReference type="OrthoDB" id="392648at2759"/>
<feature type="compositionally biased region" description="Basic and acidic residues" evidence="1">
    <location>
        <begin position="1019"/>
        <end position="1032"/>
    </location>
</feature>
<proteinExistence type="predicted"/>
<feature type="compositionally biased region" description="Basic and acidic residues" evidence="1">
    <location>
        <begin position="1052"/>
        <end position="1068"/>
    </location>
</feature>
<feature type="compositionally biased region" description="Low complexity" evidence="1">
    <location>
        <begin position="564"/>
        <end position="577"/>
    </location>
</feature>
<feature type="compositionally biased region" description="Basic and acidic residues" evidence="1">
    <location>
        <begin position="2295"/>
        <end position="2306"/>
    </location>
</feature>
<feature type="compositionally biased region" description="Basic and acidic residues" evidence="1">
    <location>
        <begin position="982"/>
        <end position="1009"/>
    </location>
</feature>
<sequence length="2588" mass="273223">MMVAKHLQRAETTSAAAAPPAAVTAQGALPGGPASAPRSAEDAERGEGLEGSNEMVTADATLLVEEPEQEASPGASAGGGTASRVERLDDAEPPWPGGPQSAVNRGAPVAPAAPGDPRHAGRLVQAIPQRTTAARGDLLSKPKGGGKFVPGVELLLGASPERTGAHGDLVRNAPACPSPRPPASVVPAAMTVSGASGGAAALSRDTQSLDLVRNASCVVPALFTEPVPSTDSLSAAGRAGASAAPGVKGGHRRVLARIKAESAERARSRLLREARRLASSARVNLFPFSESSPHPTEHDDGTSSDATSSHSSTSSSRSHSGDELYCKTMLSRAPESRNATSDDSHGRDLRTEEDPSSASTDEGHAPRTAVVARGRGAVSSDEAASRRLTSPVEVLSRFARLALTAGRPSQRRTHRARGGGGTKRIHAAAAARHAAPRGVRRLSSQASSATSNFSSSRSASVVSASSDATSTSSDSSVSTVEAARRDRVRRRQELEIRARGAQAALSQERRLPSRRMPTQAPRLHRPHPVFSSSLSSSASSGEDYHQVHCSTHARQHPVTREPSMRSPAFRSPAPARPDAVAGGLAWAQAEVSSRPLQVSSGSPATASPLSRPSADRRLPSRSPARRASEVVRARAAGVPLLRLRSLARLTAVKENAQRAQARVRPEVEASSQEEAYQQRRRVALLRGADAWLALLTPLGDSPSRGRLRTNSSSPLSSNTSSSDSDEGGRRARKEFRKECGAVGAGRSTEEQVSKHDFAADAAGRVEAAAPGAVQTPARVVSSELFEETETESESEHETKNEKGGRHTGFFSRWFPPKPQTSEAATTATQGASRLRRDHRSGSIERGVPLPSSPSSPQASHPSSPPPTSLSPSSFASSDSGASPRSRLWTQQQRALRRRTREAAGQRRRDPRKRASTLFGLLDLFPPSGTARRRKEGWRISEGGSGAAASSLATTELDGEVQWRPDASFVAVPVAATAVDTSPPEHTRGMETLESCEGRRRARQSERDETSQPSSAPSRVRGEMADNVREGNALDKASCEGMTNQRQGASAVGDRHSEEFSEVNKHDDPTDPAASGDAPSPSAHRTPQTAASLGRRFNGCSSSSLSLSYPGSSSLRSASFASQARSSPVSAAFDASVPSAPSPPDPEQGREPRAAVTASFAASQPSGAAKRVVVDVRERGAARGEKEMGERAAVGGEIHVGHTHRKQENAFSSASSVSPRASSSAWSSSPSTSAAASPTASSASSPSSFLVGPLGRGTTSFFAWIRGEDVEADSTEIDPEREERAPMSSALLPPSASAVAGSRRGENFARTVSRLSPASGDIHAASGQGELATTRSLSRVEGDAHPSEPASASSSSSPPTRPAGRGVEAPSSPRPNPAVSAAPQDSVSAVQPLRALSTPSSAPRETRADSRRQVKTGSRHAGVVQVASERSSSSPRSPVAPPSGVLRSLSSTASAASVAACDPPVSSSTGPSPSRPEACPAAAAVVHFSAASASLCAGALAASPNCAPAASPNCAPSTSSSPSVLPLSAASGGRGAETAAHFLSPASSVSSPGSPSCPSAPLVDAPLHGPSLHVPSPSSPQSSPSPASFSGRVSGSVPEAAHRLPTSKFRWVDLDRLPLTSQVAFDDLTQAMRRRACAGHLQGACCCCIGCSTDCSQAASGLLSSLSVPGDAFETLKRDGMCTCFCGTCCCTRRLCDDETDAGVKRLSTATGHSSAFPREAPDLSFLFEIRDGGALRSSSGMARSPSALSQGGLSASAHPSIAAFLASRIPSFHAGLPPARLAELQARASTQLAATVANQVALAARLLVHAPANELVIPSLDLFLNQRKVRSLMGVPSRNVVEQLLRILGRFPRFALPLYDTFLLEQVCEDPVLHPRLQGLEIPFRLLTHDFVFLGSYAYLADLPPWSRPPVKVLRVYKFQQLQLVDTGETREEATASATARQRSSCVSRSSFEDFDLEGEDDGIQRGGGFGRRSSVGSDSGPETYEEPEGVRRRPSMRRDRSARWRGDSHGTTTWAPASPERRPLGCDSPGGSTGAGRDRETTSDRPLQAARSCAAMRRPESEPQESEGRGAGKREEMRRRQPGRRGGEDERLRRQPSERAGADARPVGGTYSAPTHGARPDDLEAEHLQGLAFYNLKLMMGDFAETLEIVELHYGEMFYIEGDVFAYFRGVTTFMDSQNFRLESIKCRRRDGPPIVLTPSGASASPGSASGVGESWRGEAARRTPTRQVPRRRRGERGEKGGSCGACQARQTPSSGDKACGICCRCRARQVARDSSSCVTSEEEKEPGISFGWADRESRVRRGSSEDDEGSSSDEEQGGWRGRRQEIRARETDNRRDRLRRTRGGAQAERQRSRSYHARGALETYGSRKTKPAETETEDDGAGNETDDEDIDGFVRTRTLVDRVYGPKDEGGIGSGIARTFTNIVRALDMGSRRRTDIVVEGAPLLSFFSSPSLLVAPSRLLSGSPGIGEEASYIATPAKWEIHSVTYVKKPRSPFPVSTPVEETERSSARGQVRLRRDASTATPPARPSGRAEGRDEQAPVGERGAETREGSDSRDGRRPTFLGYLLGDDDIEDDDPLAFFDGTWY</sequence>
<feature type="compositionally biased region" description="Acidic residues" evidence="1">
    <location>
        <begin position="2307"/>
        <end position="2318"/>
    </location>
</feature>
<evidence type="ECO:0000313" key="3">
    <source>
        <dbReference type="Proteomes" id="UP000224006"/>
    </source>
</evidence>
<keyword evidence="3" id="KW-1185">Reference proteome</keyword>
<evidence type="ECO:0000313" key="2">
    <source>
        <dbReference type="EMBL" id="PFH32346.1"/>
    </source>
</evidence>
<feature type="compositionally biased region" description="Low complexity" evidence="1">
    <location>
        <begin position="1422"/>
        <end position="1436"/>
    </location>
</feature>
<feature type="compositionally biased region" description="Low complexity" evidence="1">
    <location>
        <begin position="869"/>
        <end position="893"/>
    </location>
</feature>
<comment type="caution">
    <text evidence="2">The sequence shown here is derived from an EMBL/GenBank/DDBJ whole genome shotgun (WGS) entry which is preliminary data.</text>
</comment>
<feature type="region of interest" description="Disordered" evidence="1">
    <location>
        <begin position="593"/>
        <end position="629"/>
    </location>
</feature>
<feature type="compositionally biased region" description="Acidic residues" evidence="1">
    <location>
        <begin position="2376"/>
        <end position="2391"/>
    </location>
</feature>
<feature type="compositionally biased region" description="Low complexity" evidence="1">
    <location>
        <begin position="1567"/>
        <end position="1593"/>
    </location>
</feature>
<feature type="compositionally biased region" description="Basic and acidic residues" evidence="1">
    <location>
        <begin position="1989"/>
        <end position="2009"/>
    </location>
</feature>
<feature type="region of interest" description="Disordered" evidence="1">
    <location>
        <begin position="696"/>
        <end position="753"/>
    </location>
</feature>
<feature type="region of interest" description="Disordered" evidence="1">
    <location>
        <begin position="1507"/>
        <end position="1530"/>
    </location>
</feature>
<feature type="region of interest" description="Disordered" evidence="1">
    <location>
        <begin position="286"/>
        <end position="389"/>
    </location>
</feature>
<gene>
    <name evidence="2" type="ORF">BESB_016640</name>
</gene>
<feature type="compositionally biased region" description="Low complexity" evidence="1">
    <location>
        <begin position="1100"/>
        <end position="1114"/>
    </location>
</feature>
<feature type="compositionally biased region" description="Low complexity" evidence="1">
    <location>
        <begin position="2200"/>
        <end position="2212"/>
    </location>
</feature>
<feature type="compositionally biased region" description="Low complexity" evidence="1">
    <location>
        <begin position="1972"/>
        <end position="1981"/>
    </location>
</feature>
<feature type="region of interest" description="Disordered" evidence="1">
    <location>
        <begin position="228"/>
        <end position="251"/>
    </location>
</feature>